<evidence type="ECO:0000256" key="9">
    <source>
        <dbReference type="PROSITE-ProRule" id="PRU00043"/>
    </source>
</evidence>
<evidence type="ECO:0000256" key="5">
    <source>
        <dbReference type="ARBA" id="ARBA00022889"/>
    </source>
</evidence>
<dbReference type="PRINTS" id="PR00205">
    <property type="entry name" value="CADHERIN"/>
</dbReference>
<keyword evidence="2" id="KW-0812">Transmembrane</keyword>
<dbReference type="InterPro" id="IPR013164">
    <property type="entry name" value="Cadherin_N"/>
</dbReference>
<dbReference type="PROSITE" id="PS00232">
    <property type="entry name" value="CADHERIN_1"/>
    <property type="match status" value="1"/>
</dbReference>
<organism evidence="12 13">
    <name type="scientific">Salmo trutta</name>
    <name type="common">Brown trout</name>
    <dbReference type="NCBI Taxonomy" id="8032"/>
    <lineage>
        <taxon>Eukaryota</taxon>
        <taxon>Metazoa</taxon>
        <taxon>Chordata</taxon>
        <taxon>Craniata</taxon>
        <taxon>Vertebrata</taxon>
        <taxon>Euteleostomi</taxon>
        <taxon>Actinopterygii</taxon>
        <taxon>Neopterygii</taxon>
        <taxon>Teleostei</taxon>
        <taxon>Protacanthopterygii</taxon>
        <taxon>Salmoniformes</taxon>
        <taxon>Salmonidae</taxon>
        <taxon>Salmoninae</taxon>
        <taxon>Salmo</taxon>
    </lineage>
</organism>
<evidence type="ECO:0000256" key="8">
    <source>
        <dbReference type="ARBA" id="ARBA00023180"/>
    </source>
</evidence>
<dbReference type="GO" id="GO:0009653">
    <property type="term" value="P:anatomical structure morphogenesis"/>
    <property type="evidence" value="ECO:0007669"/>
    <property type="project" value="UniProtKB-ARBA"/>
</dbReference>
<dbReference type="GeneTree" id="ENSGT00940000164983"/>
<dbReference type="InterPro" id="IPR015919">
    <property type="entry name" value="Cadherin-like_sf"/>
</dbReference>
<feature type="signal peptide" evidence="10">
    <location>
        <begin position="1"/>
        <end position="28"/>
    </location>
</feature>
<feature type="chain" id="PRO_5025482089" description="Cadherin domain-containing protein" evidence="10">
    <location>
        <begin position="29"/>
        <end position="168"/>
    </location>
</feature>
<name>A0A673ZJW5_SALTR</name>
<dbReference type="AlphaFoldDB" id="A0A673ZJW5"/>
<dbReference type="InParanoid" id="A0A673ZJW5"/>
<dbReference type="InterPro" id="IPR002126">
    <property type="entry name" value="Cadherin-like_dom"/>
</dbReference>
<evidence type="ECO:0000256" key="4">
    <source>
        <dbReference type="ARBA" id="ARBA00022837"/>
    </source>
</evidence>
<evidence type="ECO:0000313" key="13">
    <source>
        <dbReference type="Proteomes" id="UP000472277"/>
    </source>
</evidence>
<dbReference type="CDD" id="cd11304">
    <property type="entry name" value="Cadherin_repeat"/>
    <property type="match status" value="1"/>
</dbReference>
<dbReference type="GO" id="GO:0007156">
    <property type="term" value="P:homophilic cell adhesion via plasma membrane adhesion molecules"/>
    <property type="evidence" value="ECO:0007669"/>
    <property type="project" value="InterPro"/>
</dbReference>
<reference evidence="12" key="2">
    <citation type="submission" date="2025-09" db="UniProtKB">
        <authorList>
            <consortium name="Ensembl"/>
        </authorList>
    </citation>
    <scope>IDENTIFICATION</scope>
</reference>
<dbReference type="InterPro" id="IPR020894">
    <property type="entry name" value="Cadherin_CS"/>
</dbReference>
<comment type="subcellular location">
    <subcellularLocation>
        <location evidence="1">Membrane</location>
        <topology evidence="1">Single-pass membrane protein</topology>
    </subcellularLocation>
</comment>
<keyword evidence="13" id="KW-1185">Reference proteome</keyword>
<dbReference type="Ensembl" id="ENSSTUT00000048466.1">
    <property type="protein sequence ID" value="ENSSTUP00000046451.1"/>
    <property type="gene ID" value="ENSSTUG00000019560.1"/>
</dbReference>
<reference evidence="12" key="1">
    <citation type="submission" date="2025-08" db="UniProtKB">
        <authorList>
            <consortium name="Ensembl"/>
        </authorList>
    </citation>
    <scope>IDENTIFICATION</scope>
</reference>
<dbReference type="GO" id="GO:0005509">
    <property type="term" value="F:calcium ion binding"/>
    <property type="evidence" value="ECO:0007669"/>
    <property type="project" value="UniProtKB-UniRule"/>
</dbReference>
<evidence type="ECO:0000256" key="1">
    <source>
        <dbReference type="ARBA" id="ARBA00004167"/>
    </source>
</evidence>
<keyword evidence="8" id="KW-0325">Glycoprotein</keyword>
<dbReference type="Pfam" id="PF08266">
    <property type="entry name" value="Cadherin_2"/>
    <property type="match status" value="1"/>
</dbReference>
<dbReference type="FunFam" id="2.60.40.60:FF:000006">
    <property type="entry name" value="Protocadherin alpha 2"/>
    <property type="match status" value="1"/>
</dbReference>
<dbReference type="InterPro" id="IPR050174">
    <property type="entry name" value="Protocadherin/Cadherin-CA"/>
</dbReference>
<dbReference type="PANTHER" id="PTHR24028:SF236">
    <property type="entry name" value="PROTOCADHERIN GAMMA-C3"/>
    <property type="match status" value="1"/>
</dbReference>
<dbReference type="GO" id="GO:0005886">
    <property type="term" value="C:plasma membrane"/>
    <property type="evidence" value="ECO:0007669"/>
    <property type="project" value="InterPro"/>
</dbReference>
<protein>
    <recommendedName>
        <fullName evidence="11">Cadherin domain-containing protein</fullName>
    </recommendedName>
</protein>
<sequence>MEMRIQMKMVFLWRGLVLSSLLWNTIEAQTRYTIPEELSVGSVVGNIAMDLGLQVSEISDRKLRIASEGDKQYFSVDLGRGDLIVSERIDRENLCGRNPNCLLPLEALIENPLQLYRVEIEIQDINDNSPVFQSNRNVLNIAEHTLPGARFRLESAQDPDVAVLYCVC</sequence>
<feature type="domain" description="Cadherin" evidence="11">
    <location>
        <begin position="26"/>
        <end position="132"/>
    </location>
</feature>
<dbReference type="Gene3D" id="2.60.40.60">
    <property type="entry name" value="Cadherins"/>
    <property type="match status" value="1"/>
</dbReference>
<keyword evidence="3" id="KW-0677">Repeat</keyword>
<dbReference type="PROSITE" id="PS50268">
    <property type="entry name" value="CADHERIN_2"/>
    <property type="match status" value="1"/>
</dbReference>
<evidence type="ECO:0000313" key="12">
    <source>
        <dbReference type="Ensembl" id="ENSSTUP00000046451.1"/>
    </source>
</evidence>
<evidence type="ECO:0000259" key="11">
    <source>
        <dbReference type="PROSITE" id="PS50268"/>
    </source>
</evidence>
<keyword evidence="5" id="KW-0130">Cell adhesion</keyword>
<keyword evidence="7" id="KW-0472">Membrane</keyword>
<dbReference type="PANTHER" id="PTHR24028">
    <property type="entry name" value="CADHERIN-87A"/>
    <property type="match status" value="1"/>
</dbReference>
<keyword evidence="6" id="KW-1133">Transmembrane helix</keyword>
<dbReference type="OMA" id="CERNTEC"/>
<evidence type="ECO:0000256" key="7">
    <source>
        <dbReference type="ARBA" id="ARBA00023136"/>
    </source>
</evidence>
<dbReference type="SUPFAM" id="SSF49313">
    <property type="entry name" value="Cadherin-like"/>
    <property type="match status" value="2"/>
</dbReference>
<keyword evidence="4 9" id="KW-0106">Calcium</keyword>
<evidence type="ECO:0000256" key="10">
    <source>
        <dbReference type="SAM" id="SignalP"/>
    </source>
</evidence>
<accession>A0A673ZJW5</accession>
<proteinExistence type="predicted"/>
<evidence type="ECO:0000256" key="6">
    <source>
        <dbReference type="ARBA" id="ARBA00022989"/>
    </source>
</evidence>
<dbReference type="Proteomes" id="UP000472277">
    <property type="component" value="Chromosome 19"/>
</dbReference>
<evidence type="ECO:0000256" key="3">
    <source>
        <dbReference type="ARBA" id="ARBA00022737"/>
    </source>
</evidence>
<evidence type="ECO:0000256" key="2">
    <source>
        <dbReference type="ARBA" id="ARBA00022692"/>
    </source>
</evidence>
<keyword evidence="10" id="KW-0732">Signal</keyword>